<organism evidence="1 2">
    <name type="scientific">Aurantimicrobium photophilum</name>
    <dbReference type="NCBI Taxonomy" id="1987356"/>
    <lineage>
        <taxon>Bacteria</taxon>
        <taxon>Bacillati</taxon>
        <taxon>Actinomycetota</taxon>
        <taxon>Actinomycetes</taxon>
        <taxon>Micrococcales</taxon>
        <taxon>Microbacteriaceae</taxon>
        <taxon>Aurantimicrobium</taxon>
    </lineage>
</organism>
<dbReference type="KEGG" id="aum:AURMO_00287"/>
<gene>
    <name evidence="1" type="ORF">AURMO_00287</name>
</gene>
<evidence type="ECO:0000313" key="1">
    <source>
        <dbReference type="EMBL" id="AWR20906.1"/>
    </source>
</evidence>
<dbReference type="Proteomes" id="UP000246894">
    <property type="component" value="Chromosome"/>
</dbReference>
<proteinExistence type="predicted"/>
<accession>A0A2Z3RY83</accession>
<name>A0A2Z3RY83_9MICO</name>
<dbReference type="RefSeq" id="WP_110232810.1">
    <property type="nucleotide sequence ID" value="NZ_CP023994.1"/>
</dbReference>
<dbReference type="OrthoDB" id="3699209at2"/>
<protein>
    <submittedName>
        <fullName evidence="1">Uncharacterized protein</fullName>
    </submittedName>
</protein>
<evidence type="ECO:0000313" key="2">
    <source>
        <dbReference type="Proteomes" id="UP000246894"/>
    </source>
</evidence>
<sequence length="89" mass="10107">MPTARQRHMITETEELSRALDAAATIWPSEKDKRAELLRHIIDEGVVAITSVADKKAQRRLSAISNVAGSMNGVWPANWREQLRDEWPE</sequence>
<dbReference type="AlphaFoldDB" id="A0A2Z3RY83"/>
<dbReference type="EMBL" id="CP023994">
    <property type="protein sequence ID" value="AWR20906.1"/>
    <property type="molecule type" value="Genomic_DNA"/>
</dbReference>
<reference evidence="1 2" key="1">
    <citation type="submission" date="2017-10" db="EMBL/GenBank/DDBJ databases">
        <title>Genome of an Actinobacterium that displays light-enhanced growth.</title>
        <authorList>
            <person name="Maresca J.A."/>
            <person name="Hempel P."/>
            <person name="Shevchenko O."/>
            <person name="Miller K.J."/>
            <person name="Hahn M.W."/>
        </authorList>
    </citation>
    <scope>NUCLEOTIDE SEQUENCE [LARGE SCALE GENOMIC DNA]</scope>
    <source>
        <strain evidence="1 2">MWH-Mo1</strain>
    </source>
</reference>
<keyword evidence="2" id="KW-1185">Reference proteome</keyword>